<sequence>MHKGIEYKHSEIFNQSSFYSFQEHLILHFDAQNENSDYVRIFLNTVAFSKGKNIFKDNFRRVEARRKNGFLFALLTVTSALRVSVKRKGYFEYHGIRLS</sequence>
<feature type="transmembrane region" description="Helical" evidence="1">
    <location>
        <begin position="69"/>
        <end position="85"/>
    </location>
</feature>
<evidence type="ECO:0000313" key="2">
    <source>
        <dbReference type="EMBL" id="GIY81691.1"/>
    </source>
</evidence>
<keyword evidence="1" id="KW-0472">Membrane</keyword>
<dbReference type="Proteomes" id="UP001054945">
    <property type="component" value="Unassembled WGS sequence"/>
</dbReference>
<organism evidence="2 3">
    <name type="scientific">Caerostris extrusa</name>
    <name type="common">Bark spider</name>
    <name type="synonym">Caerostris bankana</name>
    <dbReference type="NCBI Taxonomy" id="172846"/>
    <lineage>
        <taxon>Eukaryota</taxon>
        <taxon>Metazoa</taxon>
        <taxon>Ecdysozoa</taxon>
        <taxon>Arthropoda</taxon>
        <taxon>Chelicerata</taxon>
        <taxon>Arachnida</taxon>
        <taxon>Araneae</taxon>
        <taxon>Araneomorphae</taxon>
        <taxon>Entelegynae</taxon>
        <taxon>Araneoidea</taxon>
        <taxon>Araneidae</taxon>
        <taxon>Caerostris</taxon>
    </lineage>
</organism>
<comment type="caution">
    <text evidence="2">The sequence shown here is derived from an EMBL/GenBank/DDBJ whole genome shotgun (WGS) entry which is preliminary data.</text>
</comment>
<name>A0AAV4WI82_CAEEX</name>
<evidence type="ECO:0000313" key="3">
    <source>
        <dbReference type="Proteomes" id="UP001054945"/>
    </source>
</evidence>
<dbReference type="AlphaFoldDB" id="A0AAV4WI82"/>
<gene>
    <name evidence="2" type="ORF">CEXT_696141</name>
</gene>
<proteinExistence type="predicted"/>
<dbReference type="EMBL" id="BPLR01016156">
    <property type="protein sequence ID" value="GIY81691.1"/>
    <property type="molecule type" value="Genomic_DNA"/>
</dbReference>
<protein>
    <submittedName>
        <fullName evidence="2">Uncharacterized protein</fullName>
    </submittedName>
</protein>
<accession>A0AAV4WI82</accession>
<evidence type="ECO:0000256" key="1">
    <source>
        <dbReference type="SAM" id="Phobius"/>
    </source>
</evidence>
<keyword evidence="3" id="KW-1185">Reference proteome</keyword>
<keyword evidence="1" id="KW-0812">Transmembrane</keyword>
<keyword evidence="1" id="KW-1133">Transmembrane helix</keyword>
<reference evidence="2 3" key="1">
    <citation type="submission" date="2021-06" db="EMBL/GenBank/DDBJ databases">
        <title>Caerostris extrusa draft genome.</title>
        <authorList>
            <person name="Kono N."/>
            <person name="Arakawa K."/>
        </authorList>
    </citation>
    <scope>NUCLEOTIDE SEQUENCE [LARGE SCALE GENOMIC DNA]</scope>
</reference>